<comment type="caution">
    <text evidence="12">The sequence shown here is derived from an EMBL/GenBank/DDBJ whole genome shotgun (WGS) entry which is preliminary data.</text>
</comment>
<dbReference type="GO" id="GO:0005886">
    <property type="term" value="C:plasma membrane"/>
    <property type="evidence" value="ECO:0007669"/>
    <property type="project" value="TreeGrafter"/>
</dbReference>
<evidence type="ECO:0000256" key="4">
    <source>
        <dbReference type="ARBA" id="ARBA00022737"/>
    </source>
</evidence>
<evidence type="ECO:0000313" key="13">
    <source>
        <dbReference type="EMBL" id="CAF3756884.1"/>
    </source>
</evidence>
<evidence type="ECO:0000313" key="12">
    <source>
        <dbReference type="EMBL" id="CAF0986664.1"/>
    </source>
</evidence>
<evidence type="ECO:0000313" key="14">
    <source>
        <dbReference type="Proteomes" id="UP000677228"/>
    </source>
</evidence>
<organism evidence="12 14">
    <name type="scientific">Didymodactylos carnosus</name>
    <dbReference type="NCBI Taxonomy" id="1234261"/>
    <lineage>
        <taxon>Eukaryota</taxon>
        <taxon>Metazoa</taxon>
        <taxon>Spiralia</taxon>
        <taxon>Gnathifera</taxon>
        <taxon>Rotifera</taxon>
        <taxon>Eurotatoria</taxon>
        <taxon>Bdelloidea</taxon>
        <taxon>Philodinida</taxon>
        <taxon>Philodinidae</taxon>
        <taxon>Didymodactylos</taxon>
    </lineage>
</organism>
<dbReference type="PROSITE" id="PS50068">
    <property type="entry name" value="LDLRA_2"/>
    <property type="match status" value="3"/>
</dbReference>
<dbReference type="SMART" id="SM00181">
    <property type="entry name" value="EGF"/>
    <property type="match status" value="3"/>
</dbReference>
<feature type="domain" description="EGF-like" evidence="11">
    <location>
        <begin position="1068"/>
        <end position="1111"/>
    </location>
</feature>
<dbReference type="InterPro" id="IPR050685">
    <property type="entry name" value="LDLR"/>
</dbReference>
<evidence type="ECO:0000256" key="6">
    <source>
        <dbReference type="ARBA" id="ARBA00023136"/>
    </source>
</evidence>
<feature type="domain" description="EGF-like" evidence="11">
    <location>
        <begin position="1149"/>
        <end position="1192"/>
    </location>
</feature>
<dbReference type="InterPro" id="IPR002172">
    <property type="entry name" value="LDrepeatLR_classA_rpt"/>
</dbReference>
<dbReference type="EMBL" id="CAJOBA010005874">
    <property type="protein sequence ID" value="CAF3756884.1"/>
    <property type="molecule type" value="Genomic_DNA"/>
</dbReference>
<evidence type="ECO:0000256" key="8">
    <source>
        <dbReference type="PROSITE-ProRule" id="PRU00076"/>
    </source>
</evidence>
<evidence type="ECO:0000259" key="11">
    <source>
        <dbReference type="PROSITE" id="PS50026"/>
    </source>
</evidence>
<dbReference type="EMBL" id="CAJNOK010005868">
    <property type="protein sequence ID" value="CAF0986664.1"/>
    <property type="molecule type" value="Genomic_DNA"/>
</dbReference>
<comment type="subcellular location">
    <subcellularLocation>
        <location evidence="2">Endomembrane system</location>
    </subcellularLocation>
    <subcellularLocation>
        <location evidence="1">Membrane</location>
        <topology evidence="1">Single-pass membrane protein</topology>
    </subcellularLocation>
</comment>
<dbReference type="Proteomes" id="UP000682733">
    <property type="component" value="Unassembled WGS sequence"/>
</dbReference>
<dbReference type="PROSITE" id="PS00022">
    <property type="entry name" value="EGF_1"/>
    <property type="match status" value="3"/>
</dbReference>
<dbReference type="InterPro" id="IPR036055">
    <property type="entry name" value="LDL_receptor-like_sf"/>
</dbReference>
<name>A0A8S2DRZ0_9BILA</name>
<feature type="non-terminal residue" evidence="12">
    <location>
        <position position="1"/>
    </location>
</feature>
<feature type="domain" description="EGF-like" evidence="11">
    <location>
        <begin position="1385"/>
        <end position="1426"/>
    </location>
</feature>
<dbReference type="PROSITE" id="PS50026">
    <property type="entry name" value="EGF_3"/>
    <property type="match status" value="3"/>
</dbReference>
<evidence type="ECO:0000256" key="7">
    <source>
        <dbReference type="ARBA" id="ARBA00023157"/>
    </source>
</evidence>
<feature type="disulfide bond" evidence="8">
    <location>
        <begin position="1101"/>
        <end position="1110"/>
    </location>
</feature>
<dbReference type="Gene3D" id="4.10.400.10">
    <property type="entry name" value="Low-density Lipoprotein Receptor"/>
    <property type="match status" value="3"/>
</dbReference>
<reference evidence="12" key="1">
    <citation type="submission" date="2021-02" db="EMBL/GenBank/DDBJ databases">
        <authorList>
            <person name="Nowell W R."/>
        </authorList>
    </citation>
    <scope>NUCLEOTIDE SEQUENCE</scope>
</reference>
<feature type="disulfide bond" evidence="9">
    <location>
        <begin position="177"/>
        <end position="192"/>
    </location>
</feature>
<dbReference type="SUPFAM" id="SSF81321">
    <property type="entry name" value="Family A G protein-coupled receptor-like"/>
    <property type="match status" value="1"/>
</dbReference>
<protein>
    <recommendedName>
        <fullName evidence="11">EGF-like domain-containing protein</fullName>
    </recommendedName>
</protein>
<keyword evidence="4" id="KW-0677">Repeat</keyword>
<dbReference type="SUPFAM" id="SSF57424">
    <property type="entry name" value="LDL receptor-like module"/>
    <property type="match status" value="3"/>
</dbReference>
<gene>
    <name evidence="12" type="ORF">OVA965_LOCUS13863</name>
    <name evidence="13" type="ORF">TMI583_LOCUS13862</name>
</gene>
<dbReference type="GO" id="GO:0012505">
    <property type="term" value="C:endomembrane system"/>
    <property type="evidence" value="ECO:0007669"/>
    <property type="project" value="UniProtKB-SubCell"/>
</dbReference>
<dbReference type="Gene3D" id="1.20.1070.10">
    <property type="entry name" value="Rhodopsin 7-helix transmembrane proteins"/>
    <property type="match status" value="1"/>
</dbReference>
<feature type="disulfide bond" evidence="8">
    <location>
        <begin position="1416"/>
        <end position="1425"/>
    </location>
</feature>
<dbReference type="CDD" id="cd00054">
    <property type="entry name" value="EGF_CA"/>
    <property type="match status" value="2"/>
</dbReference>
<feature type="disulfide bond" evidence="9">
    <location>
        <begin position="208"/>
        <end position="226"/>
    </location>
</feature>
<keyword evidence="8" id="KW-0245">EGF-like domain</keyword>
<dbReference type="InterPro" id="IPR023415">
    <property type="entry name" value="LDLR_class-A_CS"/>
</dbReference>
<dbReference type="CDD" id="cd00112">
    <property type="entry name" value="LDLa"/>
    <property type="match status" value="3"/>
</dbReference>
<sequence>YAYVHVYNTEDRHCTQAYDCINYVNRTSGNNETTSFCIRTDECVSLNRSASSANDTCGTNGMRWNFKMLKELNIDQDEILTWRSSIEMADRYAKYVVTGNENLANETICNCSTMGTFGKYCEYDFFTKDTFEETAEYQFQLKQRFRHGSQLWGNITCYTTLKHCDSGLLCLDWRQICDGKQQCTDGVDEDHCEILEYNECDDKNEYRCSNGICIPQEYFLDGENDCPDASDEKYFVHSAHEIIEIKTIYCPIYSSRFDCDETIAHKSFFSCGDGQFLLEESRFSPTFEFLDEYRRLNCYNYRNINYFCELAAMWTLSNGHCLLNISLEKNPEDMTDDDEKCIFLLRLLLLRKQDELLTYWYEKLISDCQGPLIIDQKRIYYPRGHIITPYILTVYIIYNNGYFNDKKHVALYLIYNGTIKCRGYQAIANHQGALIYNFDYIIKDSLAEEFNFCTSKHVVRNETGPQYDEHCDSNKSFICQNIDRCISHYRVRDGWNDCSFTHIDIAAGELYTEDEAITAQCLINNSQKKYRFNCFRDELTCLLPASIGDGRSHCKGHQDEINEEKRLDLSLDFKCERRHTSECKRLKKYIIESSQLATGENKQQEQILFRQYCDSLWDFPMGYDEHSFLCREWQCPKEYYQCTSGQCIPTDWLLNRIWDCSDASDEIEVHTVIKQSKHNTALQLDIRKKLQSFVIITSLSRFPYNICDHLNEYGCILANVQDPLNFTLNRPCITKSKIGDGQIDCYGGLDERNVLGCGNDINKQRGFDFHCHAEQCIPYKQQCREPCWNGGDKLLCDEIPNFKQHECRKIQSGYPLVAYNESRCDDGIDCKPFGLDQYYCDDSYNIPYRFHSWKKPSTTILHLPIYRSTIANNKKEWSAAEHVDVRQTLQVQNAVQDLENDNTGKTGWICNRGIAALKKNDVNDNTTVCFCPSSLYGKYCQYFSDRITVIVSLDNIPQQLLEQKSTITIKILCLLLLYEEILDYHEFHLPLALTNDHDKKFRFSFVYSRPKVSSSSYKVRFEAYLLNHKVSTPTNNFLGIWQYPVQFNFLPSYRLAKILKFENQGLLVNHICQKANPCLSNSMCYPLMNRINDTSAYYCYCTLNSYGKHCEYLSPLPNDCSTKALHRSLSQLKSICLCLINHFGPTCHLNHTCVNKNPCGGNHRGKCHVNPDNLTGDYFCVCDRKYFGDHCQYESATVNILFTDLSFIQNPSNWIIATVIQLCDLDTETLDLIVREKRVYQGEPPLSTQIVHTHHYLPILGIMKLYHKQELTNDFGANLKEPKYFLLYITLSNTSNMNLTSAVHVTNYCTHTQTAFQKNLTNINCLASAFILKDTNSSNFNASIMIFKYHLLCHAPYSLLCFHDDNYFCLCDIYGRAECSRYDSRLDECSGAGRCLAGGQCVHGDLNDPNDFVCLCPPCYHGSICQHNTKFRMSYWLTGMAAIERLYVTWNLTGQWLKSPRIAKRIIFIVVSGILACNSHEAIFYNSTEDPKYSTSGTWCVTFYPPLVSTFNQVNVVLNYTVPFLINLLSTITIIILIARKRAAATTRRSDQSTIKPLKSIFGVYIDLLIENKELILAPIVTMVPQLFMLPQFILSLTLTCQEFKVDWQRYLLIISYFIAYLPQVLSYKLYISPSSFYKNEFYSTKLGKKLKGWLTTKRTNKPNNSTPFFTRH</sequence>
<comment type="caution">
    <text evidence="8">Lacks conserved residue(s) required for the propagation of feature annotation.</text>
</comment>
<dbReference type="InterPro" id="IPR000742">
    <property type="entry name" value="EGF"/>
</dbReference>
<feature type="disulfide bond" evidence="9">
    <location>
        <begin position="635"/>
        <end position="647"/>
    </location>
</feature>
<dbReference type="GO" id="GO:0016192">
    <property type="term" value="P:vesicle-mediated transport"/>
    <property type="evidence" value="ECO:0007669"/>
    <property type="project" value="UniProtKB-ARBA"/>
</dbReference>
<keyword evidence="7 8" id="KW-1015">Disulfide bond</keyword>
<keyword evidence="5 10" id="KW-1133">Transmembrane helix</keyword>
<dbReference type="Proteomes" id="UP000677228">
    <property type="component" value="Unassembled WGS sequence"/>
</dbReference>
<feature type="transmembrane region" description="Helical" evidence="10">
    <location>
        <begin position="1611"/>
        <end position="1631"/>
    </location>
</feature>
<dbReference type="PROSITE" id="PS01209">
    <property type="entry name" value="LDLRA_1"/>
    <property type="match status" value="1"/>
</dbReference>
<feature type="disulfide bond" evidence="8">
    <location>
        <begin position="1182"/>
        <end position="1191"/>
    </location>
</feature>
<keyword evidence="6 10" id="KW-0472">Membrane</keyword>
<feature type="transmembrane region" description="Helical" evidence="10">
    <location>
        <begin position="1517"/>
        <end position="1539"/>
    </location>
</feature>
<evidence type="ECO:0000256" key="2">
    <source>
        <dbReference type="ARBA" id="ARBA00004308"/>
    </source>
</evidence>
<accession>A0A8S2DRZ0</accession>
<dbReference type="PRINTS" id="PR00261">
    <property type="entry name" value="LDLRECEPTOR"/>
</dbReference>
<evidence type="ECO:0000256" key="10">
    <source>
        <dbReference type="SAM" id="Phobius"/>
    </source>
</evidence>
<evidence type="ECO:0000256" key="5">
    <source>
        <dbReference type="ARBA" id="ARBA00022989"/>
    </source>
</evidence>
<dbReference type="SMART" id="SM00192">
    <property type="entry name" value="LDLa"/>
    <property type="match status" value="5"/>
</dbReference>
<proteinExistence type="predicted"/>
<evidence type="ECO:0000256" key="3">
    <source>
        <dbReference type="ARBA" id="ARBA00022692"/>
    </source>
</evidence>
<keyword evidence="3 10" id="KW-0812">Transmembrane</keyword>
<dbReference type="PANTHER" id="PTHR24270">
    <property type="entry name" value="LOW-DENSITY LIPOPROTEIN RECEPTOR-RELATED"/>
    <property type="match status" value="1"/>
</dbReference>
<feature type="disulfide bond" evidence="9">
    <location>
        <begin position="642"/>
        <end position="660"/>
    </location>
</feature>
<dbReference type="Pfam" id="PF00057">
    <property type="entry name" value="Ldl_recept_a"/>
    <property type="match status" value="2"/>
</dbReference>
<dbReference type="SUPFAM" id="SSF57196">
    <property type="entry name" value="EGF/Laminin"/>
    <property type="match status" value="1"/>
</dbReference>
<evidence type="ECO:0000256" key="1">
    <source>
        <dbReference type="ARBA" id="ARBA00004167"/>
    </source>
</evidence>
<evidence type="ECO:0000256" key="9">
    <source>
        <dbReference type="PROSITE-ProRule" id="PRU00124"/>
    </source>
</evidence>
<feature type="transmembrane region" description="Helical" evidence="10">
    <location>
        <begin position="1575"/>
        <end position="1599"/>
    </location>
</feature>